<comment type="similarity">
    <text evidence="3">Belongs to the amino acid-polyamine-organocation (APC) superfamily. Glutamate:GABA antiporter (GGA) (TC 2.A.3.7) family.</text>
</comment>
<feature type="transmembrane region" description="Helical" evidence="13">
    <location>
        <begin position="412"/>
        <end position="432"/>
    </location>
</feature>
<dbReference type="Gene3D" id="1.20.1740.10">
    <property type="entry name" value="Amino acid/polyamine transporter I"/>
    <property type="match status" value="1"/>
</dbReference>
<keyword evidence="9" id="KW-0029">Amino-acid transport</keyword>
<gene>
    <name evidence="14" type="primary">gadC</name>
    <name evidence="14" type="ORF">H1R19_09705</name>
</gene>
<keyword evidence="11 13" id="KW-0472">Membrane</keyword>
<keyword evidence="10 13" id="KW-1133">Transmembrane helix</keyword>
<evidence type="ECO:0000256" key="10">
    <source>
        <dbReference type="ARBA" id="ARBA00022989"/>
    </source>
</evidence>
<comment type="subcellular location">
    <subcellularLocation>
        <location evidence="2">Cell membrane</location>
        <topology evidence="2">Multi-pass membrane protein</topology>
    </subcellularLocation>
</comment>
<evidence type="ECO:0000256" key="3">
    <source>
        <dbReference type="ARBA" id="ARBA00010503"/>
    </source>
</evidence>
<dbReference type="Pfam" id="PF13520">
    <property type="entry name" value="AA_permease_2"/>
    <property type="match status" value="1"/>
</dbReference>
<feature type="transmembrane region" description="Helical" evidence="13">
    <location>
        <begin position="444"/>
        <end position="464"/>
    </location>
</feature>
<accession>A0A7D7M0V2</accession>
<feature type="transmembrane region" description="Helical" evidence="13">
    <location>
        <begin position="366"/>
        <end position="391"/>
    </location>
</feature>
<evidence type="ECO:0000313" key="14">
    <source>
        <dbReference type="EMBL" id="QMT03336.1"/>
    </source>
</evidence>
<keyword evidence="7" id="KW-1003">Cell membrane</keyword>
<dbReference type="RefSeq" id="WP_219851298.1">
    <property type="nucleotide sequence ID" value="NZ_CP059491.1"/>
</dbReference>
<evidence type="ECO:0000256" key="4">
    <source>
        <dbReference type="ARBA" id="ARBA00018235"/>
    </source>
</evidence>
<feature type="transmembrane region" description="Helical" evidence="13">
    <location>
        <begin position="12"/>
        <end position="29"/>
    </location>
</feature>
<reference evidence="15" key="1">
    <citation type="submission" date="2020-07" db="EMBL/GenBank/DDBJ databases">
        <title>novel species isolated from the respiratory tract of Marmot.</title>
        <authorList>
            <person name="Zhang G."/>
        </authorList>
    </citation>
    <scope>NUCLEOTIDE SEQUENCE [LARGE SCALE GENOMIC DNA]</scope>
    <source>
        <strain evidence="15">686</strain>
    </source>
</reference>
<evidence type="ECO:0000256" key="7">
    <source>
        <dbReference type="ARBA" id="ARBA00022475"/>
    </source>
</evidence>
<evidence type="ECO:0000256" key="9">
    <source>
        <dbReference type="ARBA" id="ARBA00022970"/>
    </source>
</evidence>
<keyword evidence="15" id="KW-1185">Reference proteome</keyword>
<evidence type="ECO:0000256" key="11">
    <source>
        <dbReference type="ARBA" id="ARBA00023136"/>
    </source>
</evidence>
<dbReference type="KEGG" id="gji:H1R19_09705"/>
<feature type="region of interest" description="Disordered" evidence="12">
    <location>
        <begin position="500"/>
        <end position="556"/>
    </location>
</feature>
<feature type="transmembrane region" description="Helical" evidence="13">
    <location>
        <begin position="237"/>
        <end position="259"/>
    </location>
</feature>
<feature type="transmembrane region" description="Helical" evidence="13">
    <location>
        <begin position="287"/>
        <end position="309"/>
    </location>
</feature>
<dbReference type="GO" id="GO:0006865">
    <property type="term" value="P:amino acid transport"/>
    <property type="evidence" value="ECO:0007669"/>
    <property type="project" value="UniProtKB-KW"/>
</dbReference>
<dbReference type="PANTHER" id="PTHR42770">
    <property type="entry name" value="AMINO ACID TRANSPORTER-RELATED"/>
    <property type="match status" value="1"/>
</dbReference>
<keyword evidence="5" id="KW-0813">Transport</keyword>
<evidence type="ECO:0000256" key="8">
    <source>
        <dbReference type="ARBA" id="ARBA00022692"/>
    </source>
</evidence>
<feature type="transmembrane region" description="Helical" evidence="13">
    <location>
        <begin position="86"/>
        <end position="115"/>
    </location>
</feature>
<name>A0A7D7M0V2_9ACTN</name>
<dbReference type="PIRSF" id="PIRSF006060">
    <property type="entry name" value="AA_transporter"/>
    <property type="match status" value="1"/>
</dbReference>
<dbReference type="GO" id="GO:0005886">
    <property type="term" value="C:plasma membrane"/>
    <property type="evidence" value="ECO:0007669"/>
    <property type="project" value="UniProtKB-SubCell"/>
</dbReference>
<feature type="transmembrane region" description="Helical" evidence="13">
    <location>
        <begin position="127"/>
        <end position="145"/>
    </location>
</feature>
<dbReference type="Proteomes" id="UP000515663">
    <property type="component" value="Chromosome"/>
</dbReference>
<feature type="transmembrane region" description="Helical" evidence="13">
    <location>
        <begin position="197"/>
        <end position="216"/>
    </location>
</feature>
<keyword evidence="8 13" id="KW-0812">Transmembrane</keyword>
<feature type="transmembrane region" description="Helical" evidence="13">
    <location>
        <begin position="336"/>
        <end position="354"/>
    </location>
</feature>
<comment type="catalytic activity">
    <reaction evidence="1">
        <text>4-aminobutanoate(in) + L-glutamate(out) = 4-aminobutanoate(out) + L-glutamate(in)</text>
        <dbReference type="Rhea" id="RHEA:28919"/>
        <dbReference type="ChEBI" id="CHEBI:29985"/>
        <dbReference type="ChEBI" id="CHEBI:59888"/>
    </reaction>
</comment>
<keyword evidence="6" id="KW-0050">Antiport</keyword>
<proteinExistence type="inferred from homology"/>
<dbReference type="AlphaFoldDB" id="A0A7D7M0V2"/>
<evidence type="ECO:0000256" key="12">
    <source>
        <dbReference type="SAM" id="MobiDB-lite"/>
    </source>
</evidence>
<dbReference type="PANTHER" id="PTHR42770:SF15">
    <property type="entry name" value="GLUTAMATE_GAMMA-AMINOBUTYRATE ANTIPORTER-RELATED"/>
    <property type="match status" value="1"/>
</dbReference>
<organism evidence="14 15">
    <name type="scientific">Gordonia jinghuaiqii</name>
    <dbReference type="NCBI Taxonomy" id="2758710"/>
    <lineage>
        <taxon>Bacteria</taxon>
        <taxon>Bacillati</taxon>
        <taxon>Actinomycetota</taxon>
        <taxon>Actinomycetes</taxon>
        <taxon>Mycobacteriales</taxon>
        <taxon>Gordoniaceae</taxon>
        <taxon>Gordonia</taxon>
    </lineage>
</organism>
<protein>
    <recommendedName>
        <fullName evidence="4">Glutamate/gamma-aminobutyrate antiporter</fullName>
    </recommendedName>
</protein>
<evidence type="ECO:0000256" key="6">
    <source>
        <dbReference type="ARBA" id="ARBA00022449"/>
    </source>
</evidence>
<evidence type="ECO:0000256" key="5">
    <source>
        <dbReference type="ARBA" id="ARBA00022448"/>
    </source>
</evidence>
<feature type="compositionally biased region" description="Basic and acidic residues" evidence="12">
    <location>
        <begin position="524"/>
        <end position="556"/>
    </location>
</feature>
<feature type="transmembrane region" description="Helical" evidence="13">
    <location>
        <begin position="41"/>
        <end position="65"/>
    </location>
</feature>
<dbReference type="InterPro" id="IPR004759">
    <property type="entry name" value="Glu_antiport"/>
</dbReference>
<evidence type="ECO:0000256" key="1">
    <source>
        <dbReference type="ARBA" id="ARBA00001341"/>
    </source>
</evidence>
<dbReference type="EMBL" id="CP059491">
    <property type="protein sequence ID" value="QMT03336.1"/>
    <property type="molecule type" value="Genomic_DNA"/>
</dbReference>
<dbReference type="InterPro" id="IPR050367">
    <property type="entry name" value="APC_superfamily"/>
</dbReference>
<dbReference type="NCBIfam" id="TIGR00910">
    <property type="entry name" value="2A0307_GadC"/>
    <property type="match status" value="1"/>
</dbReference>
<evidence type="ECO:0000256" key="13">
    <source>
        <dbReference type="SAM" id="Phobius"/>
    </source>
</evidence>
<evidence type="ECO:0000313" key="15">
    <source>
        <dbReference type="Proteomes" id="UP000515663"/>
    </source>
</evidence>
<feature type="transmembrane region" description="Helical" evidence="13">
    <location>
        <begin position="157"/>
        <end position="177"/>
    </location>
</feature>
<sequence>MTSGPTSPRKTLTLFGFFAITASMVMTVYEYPTFATSGLNLVFFLLLGGFCWFIPVALCAAEMATVKGWEEGGIFKWVGATLGERWGFAAIFFQWLQITVGFVTMIYFILGAVGYVLDWDSLDNDPWMKFAGVLVVFWVLTLSQLGGTKYTARIAKAGFVGGILIPGIVLFILAIAYLATGGHVDIDMSASNIVPDFSQVATLVVFVSFILAYMGVEASASHVNEMVNPRRDYPLAMFLLVIVAVLFNTIGGLSVAAVVPESELSLSAGVVQTFAGLLEHFSHGLVWLAKVLAVMIALGVAGEVSAWVVGPARGMYVTAQQGILPKSMRKVNKADVPVNFVAVQGVIVTGWAALLTFGGGSGNVSFFTAIALTTVIYLVGYLLFFIGYMVLVIKKKNLERAYQIPGGTVVKMIVAVVGFVVSGFALVISFFTPSNLAKRYDTEYTTILVCAFVVAVALPFLIYAMHDKKLHTHFVLPRRLRHDEVNKFVPPIARGEHAIVTEGEDVMDQTDNVRDQATPGGAARDGDTPDRVRRGEPVRPADPRHLGADGGTPDRP</sequence>
<dbReference type="GO" id="GO:0015297">
    <property type="term" value="F:antiporter activity"/>
    <property type="evidence" value="ECO:0007669"/>
    <property type="project" value="UniProtKB-KW"/>
</dbReference>
<evidence type="ECO:0000256" key="2">
    <source>
        <dbReference type="ARBA" id="ARBA00004651"/>
    </source>
</evidence>
<dbReference type="InterPro" id="IPR002293">
    <property type="entry name" value="AA/rel_permease1"/>
</dbReference>